<dbReference type="AlphaFoldDB" id="A0AAD3CWP1"/>
<dbReference type="Proteomes" id="UP001054902">
    <property type="component" value="Unassembled WGS sequence"/>
</dbReference>
<organism evidence="2 3">
    <name type="scientific">Chaetoceros tenuissimus</name>
    <dbReference type="NCBI Taxonomy" id="426638"/>
    <lineage>
        <taxon>Eukaryota</taxon>
        <taxon>Sar</taxon>
        <taxon>Stramenopiles</taxon>
        <taxon>Ochrophyta</taxon>
        <taxon>Bacillariophyta</taxon>
        <taxon>Coscinodiscophyceae</taxon>
        <taxon>Chaetocerotophycidae</taxon>
        <taxon>Chaetocerotales</taxon>
        <taxon>Chaetocerotaceae</taxon>
        <taxon>Chaetoceros</taxon>
    </lineage>
</organism>
<keyword evidence="1" id="KW-1133">Transmembrane helix</keyword>
<protein>
    <submittedName>
        <fullName evidence="2">Uncharacterized protein</fullName>
    </submittedName>
</protein>
<feature type="transmembrane region" description="Helical" evidence="1">
    <location>
        <begin position="31"/>
        <end position="52"/>
    </location>
</feature>
<proteinExistence type="predicted"/>
<sequence>MVTPKAPSDSSSGGPFPRWFKPGATLRTKWLAFWLLVWNCTALLDALAFTFIPEKNLDGYLGEGTWCPATLAMVRMMANCQLGLVATFALVALTGDERTLKTMFRMLIFITFGAFRGVYLGVMEGTIRPPWETRWASLLSLPPMLFLCYFAFVF</sequence>
<accession>A0AAD3CWP1</accession>
<feature type="transmembrane region" description="Helical" evidence="1">
    <location>
        <begin position="135"/>
        <end position="153"/>
    </location>
</feature>
<evidence type="ECO:0000313" key="2">
    <source>
        <dbReference type="EMBL" id="GFH53606.1"/>
    </source>
</evidence>
<dbReference type="EMBL" id="BLLK01000047">
    <property type="protein sequence ID" value="GFH53606.1"/>
    <property type="molecule type" value="Genomic_DNA"/>
</dbReference>
<name>A0AAD3CWP1_9STRA</name>
<keyword evidence="1" id="KW-0472">Membrane</keyword>
<evidence type="ECO:0000256" key="1">
    <source>
        <dbReference type="SAM" id="Phobius"/>
    </source>
</evidence>
<reference evidence="2 3" key="1">
    <citation type="journal article" date="2021" name="Sci. Rep.">
        <title>The genome of the diatom Chaetoceros tenuissimus carries an ancient integrated fragment of an extant virus.</title>
        <authorList>
            <person name="Hongo Y."/>
            <person name="Kimura K."/>
            <person name="Takaki Y."/>
            <person name="Yoshida Y."/>
            <person name="Baba S."/>
            <person name="Kobayashi G."/>
            <person name="Nagasaki K."/>
            <person name="Hano T."/>
            <person name="Tomaru Y."/>
        </authorList>
    </citation>
    <scope>NUCLEOTIDE SEQUENCE [LARGE SCALE GENOMIC DNA]</scope>
    <source>
        <strain evidence="2 3">NIES-3715</strain>
    </source>
</reference>
<gene>
    <name evidence="2" type="ORF">CTEN210_10082</name>
</gene>
<feature type="transmembrane region" description="Helical" evidence="1">
    <location>
        <begin position="106"/>
        <end position="123"/>
    </location>
</feature>
<keyword evidence="3" id="KW-1185">Reference proteome</keyword>
<evidence type="ECO:0000313" key="3">
    <source>
        <dbReference type="Proteomes" id="UP001054902"/>
    </source>
</evidence>
<keyword evidence="1" id="KW-0812">Transmembrane</keyword>
<comment type="caution">
    <text evidence="2">The sequence shown here is derived from an EMBL/GenBank/DDBJ whole genome shotgun (WGS) entry which is preliminary data.</text>
</comment>
<feature type="transmembrane region" description="Helical" evidence="1">
    <location>
        <begin position="72"/>
        <end position="94"/>
    </location>
</feature>